<evidence type="ECO:0008006" key="4">
    <source>
        <dbReference type="Google" id="ProtNLM"/>
    </source>
</evidence>
<evidence type="ECO:0000313" key="3">
    <source>
        <dbReference type="Proteomes" id="UP000562492"/>
    </source>
</evidence>
<comment type="caution">
    <text evidence="2">The sequence shown here is derived from an EMBL/GenBank/DDBJ whole genome shotgun (WGS) entry which is preliminary data.</text>
</comment>
<protein>
    <recommendedName>
        <fullName evidence="4">DUF4034 domain-containing protein</fullName>
    </recommendedName>
</protein>
<proteinExistence type="predicted"/>
<dbReference type="RefSeq" id="WP_184706204.1">
    <property type="nucleotide sequence ID" value="NZ_JACHKZ010000005.1"/>
</dbReference>
<dbReference type="Proteomes" id="UP000562492">
    <property type="component" value="Unassembled WGS sequence"/>
</dbReference>
<dbReference type="EMBL" id="JACHKZ010000005">
    <property type="protein sequence ID" value="MBB6577086.1"/>
    <property type="molecule type" value="Genomic_DNA"/>
</dbReference>
<keyword evidence="3" id="KW-1185">Reference proteome</keyword>
<feature type="region of interest" description="Disordered" evidence="1">
    <location>
        <begin position="29"/>
        <end position="56"/>
    </location>
</feature>
<reference evidence="2 3" key="1">
    <citation type="submission" date="2020-08" db="EMBL/GenBank/DDBJ databases">
        <title>Functional genomics of gut bacteria from endangered species of beetles.</title>
        <authorList>
            <person name="Carlos-Shanley C."/>
        </authorList>
    </citation>
    <scope>NUCLEOTIDE SEQUENCE [LARGE SCALE GENOMIC DNA]</scope>
    <source>
        <strain evidence="2 3">S00124</strain>
    </source>
</reference>
<evidence type="ECO:0000256" key="1">
    <source>
        <dbReference type="SAM" id="MobiDB-lite"/>
    </source>
</evidence>
<name>A0ABR6RD45_9BURK</name>
<sequence length="771" mass="86756">MASVADPSTALHGDALDAYLDHVETIFDSDDEEAQPLDWPARQSAASERMDQQAMQPDDLDQLRRIYRLWSMSGQPARALAAVQQHQERLLGDLSHTAQRDAAVTMAMMQADAAEDIRELPREQYHSVVHHAMQAVDQWGAQGDPDRAWGFLARHAQQAQAFDLQEQILRKQHQYKSQQAERASYRAWDDAVLATRLGAIEAAKGNPTSARDFGHYAFAKLQQPGAGQDIDTNDWLRLADDIVTLAPDTVASYSEWTLASLPADASPGTRRDTLAQLARLHAHSLHRQGQLDAAIAKGLEGRFALVQDADDAMSATLIEWLLQAGRLPEAAHMAFESALHSRGTSREAACRHALAHLGESAGAPYWALTLMAASGEAELAEFLPEGMEPEQAFAHYGAIVQQQTPNHPLWRLLQGNHLFEADRHAEALPLLEALSELPQYANGELTYRLFVARARSMGLQAALKTPYIRTDAGSWNYAMGVRMDDDWPLKEALNIAGDALPDDWPYDELLRWTKHYYEAGQARFEHWFATGQGSYKDGDIHDYSMLCNNLAIKYRYNDENYDAALALHAKGIATSPFAEHYNGILSTYIDTDNYPQIIAAGEQLWHYSRENGYSRHSPSDYFPKVAYALYQQGRNVENSIWLERLDEWWNALDGDDQRESRHDYLSSLLNQLDYYSDTHGAEVLPRLQALLPELRERKNAYLLRRAGDAMQTSGTRQQAMQLYQDAQRFSADSHPDERKRLEDSIAELAPKLGKGTSSNAADSSKPWWKFW</sequence>
<gene>
    <name evidence="2" type="ORF">HNP33_001137</name>
</gene>
<accession>A0ABR6RD45</accession>
<organism evidence="2 3">
    <name type="scientific">Comamonas odontotermitis</name>
    <dbReference type="NCBI Taxonomy" id="379895"/>
    <lineage>
        <taxon>Bacteria</taxon>
        <taxon>Pseudomonadati</taxon>
        <taxon>Pseudomonadota</taxon>
        <taxon>Betaproteobacteria</taxon>
        <taxon>Burkholderiales</taxon>
        <taxon>Comamonadaceae</taxon>
        <taxon>Comamonas</taxon>
    </lineage>
</organism>
<evidence type="ECO:0000313" key="2">
    <source>
        <dbReference type="EMBL" id="MBB6577086.1"/>
    </source>
</evidence>
<feature type="region of interest" description="Disordered" evidence="1">
    <location>
        <begin position="744"/>
        <end position="771"/>
    </location>
</feature>